<proteinExistence type="predicted"/>
<gene>
    <name evidence="2" type="ORF">AAHA92_17598</name>
</gene>
<name>A0ABD1GZC0_SALDI</name>
<evidence type="ECO:0000313" key="3">
    <source>
        <dbReference type="Proteomes" id="UP001567538"/>
    </source>
</evidence>
<keyword evidence="1" id="KW-0472">Membrane</keyword>
<dbReference type="AlphaFoldDB" id="A0ABD1GZC0"/>
<reference evidence="2 3" key="1">
    <citation type="submission" date="2024-06" db="EMBL/GenBank/DDBJ databases">
        <title>A chromosome level genome sequence of Diviner's sage (Salvia divinorum).</title>
        <authorList>
            <person name="Ford S.A."/>
            <person name="Ro D.-K."/>
            <person name="Ness R.W."/>
            <person name="Phillips M.A."/>
        </authorList>
    </citation>
    <scope>NUCLEOTIDE SEQUENCE [LARGE SCALE GENOMIC DNA]</scope>
    <source>
        <strain evidence="2">SAF-2024a</strain>
        <tissue evidence="2">Leaf</tissue>
    </source>
</reference>
<feature type="transmembrane region" description="Helical" evidence="1">
    <location>
        <begin position="87"/>
        <end position="110"/>
    </location>
</feature>
<keyword evidence="3" id="KW-1185">Reference proteome</keyword>
<accession>A0ABD1GZC0</accession>
<dbReference type="PANTHER" id="PTHR34658:SF2">
    <property type="entry name" value="OS01G0151800 PROTEIN"/>
    <property type="match status" value="1"/>
</dbReference>
<protein>
    <submittedName>
        <fullName evidence="2">Uncharacterized protein</fullName>
    </submittedName>
</protein>
<keyword evidence="1" id="KW-0812">Transmembrane</keyword>
<dbReference type="EMBL" id="JBEAFC010000007">
    <property type="protein sequence ID" value="KAL1549499.1"/>
    <property type="molecule type" value="Genomic_DNA"/>
</dbReference>
<keyword evidence="1" id="KW-1133">Transmembrane helix</keyword>
<evidence type="ECO:0000313" key="2">
    <source>
        <dbReference type="EMBL" id="KAL1549499.1"/>
    </source>
</evidence>
<organism evidence="2 3">
    <name type="scientific">Salvia divinorum</name>
    <name type="common">Maria pastora</name>
    <name type="synonym">Diviner's sage</name>
    <dbReference type="NCBI Taxonomy" id="28513"/>
    <lineage>
        <taxon>Eukaryota</taxon>
        <taxon>Viridiplantae</taxon>
        <taxon>Streptophyta</taxon>
        <taxon>Embryophyta</taxon>
        <taxon>Tracheophyta</taxon>
        <taxon>Spermatophyta</taxon>
        <taxon>Magnoliopsida</taxon>
        <taxon>eudicotyledons</taxon>
        <taxon>Gunneridae</taxon>
        <taxon>Pentapetalae</taxon>
        <taxon>asterids</taxon>
        <taxon>lamiids</taxon>
        <taxon>Lamiales</taxon>
        <taxon>Lamiaceae</taxon>
        <taxon>Nepetoideae</taxon>
        <taxon>Mentheae</taxon>
        <taxon>Salviinae</taxon>
        <taxon>Salvia</taxon>
        <taxon>Salvia subgen. Calosphace</taxon>
    </lineage>
</organism>
<dbReference type="Proteomes" id="UP001567538">
    <property type="component" value="Unassembled WGS sequence"/>
</dbReference>
<feature type="transmembrane region" description="Helical" evidence="1">
    <location>
        <begin position="20"/>
        <end position="47"/>
    </location>
</feature>
<sequence length="117" mass="12759">MANSILERLLPCPRWPVLLYAAMWTTILTATVAVASFTPEIAFVLAVNPTSQACSRAAASVRLPLDVPSDNFCFPASLFKRSRMDMFVPPIFAAAIVACSAFVVQAMGLWEVQDNHL</sequence>
<dbReference type="PANTHER" id="PTHR34658">
    <property type="entry name" value="OS01G0151800 PROTEIN"/>
    <property type="match status" value="1"/>
</dbReference>
<evidence type="ECO:0000256" key="1">
    <source>
        <dbReference type="SAM" id="Phobius"/>
    </source>
</evidence>
<comment type="caution">
    <text evidence="2">The sequence shown here is derived from an EMBL/GenBank/DDBJ whole genome shotgun (WGS) entry which is preliminary data.</text>
</comment>